<dbReference type="Proteomes" id="UP001501358">
    <property type="component" value="Unassembled WGS sequence"/>
</dbReference>
<feature type="compositionally biased region" description="Basic and acidic residues" evidence="2">
    <location>
        <begin position="71"/>
        <end position="83"/>
    </location>
</feature>
<dbReference type="PROSITE" id="PS00571">
    <property type="entry name" value="AMIDASES"/>
    <property type="match status" value="1"/>
</dbReference>
<dbReference type="NCBIfam" id="NF005687">
    <property type="entry name" value="PRK07487.1"/>
    <property type="match status" value="1"/>
</dbReference>
<organism evidence="4 5">
    <name type="scientific">Streptomyces thermolineatus</name>
    <dbReference type="NCBI Taxonomy" id="44033"/>
    <lineage>
        <taxon>Bacteria</taxon>
        <taxon>Bacillati</taxon>
        <taxon>Actinomycetota</taxon>
        <taxon>Actinomycetes</taxon>
        <taxon>Kitasatosporales</taxon>
        <taxon>Streptomycetaceae</taxon>
        <taxon>Streptomyces</taxon>
    </lineage>
</organism>
<name>A0ABN3LVR3_9ACTN</name>
<dbReference type="PIRSF" id="PIRSF001221">
    <property type="entry name" value="Amidase_fungi"/>
    <property type="match status" value="1"/>
</dbReference>
<dbReference type="InterPro" id="IPR036928">
    <property type="entry name" value="AS_sf"/>
</dbReference>
<dbReference type="InterPro" id="IPR020556">
    <property type="entry name" value="Amidase_CS"/>
</dbReference>
<evidence type="ECO:0000259" key="3">
    <source>
        <dbReference type="Pfam" id="PF01425"/>
    </source>
</evidence>
<feature type="compositionally biased region" description="Gly residues" evidence="2">
    <location>
        <begin position="169"/>
        <end position="178"/>
    </location>
</feature>
<comment type="similarity">
    <text evidence="1">Belongs to the amidase family.</text>
</comment>
<evidence type="ECO:0000313" key="5">
    <source>
        <dbReference type="Proteomes" id="UP001501358"/>
    </source>
</evidence>
<accession>A0ABN3LVR3</accession>
<comment type="caution">
    <text evidence="4">The sequence shown here is derived from an EMBL/GenBank/DDBJ whole genome shotgun (WGS) entry which is preliminary data.</text>
</comment>
<dbReference type="Pfam" id="PF01425">
    <property type="entry name" value="Amidase"/>
    <property type="match status" value="1"/>
</dbReference>
<protein>
    <submittedName>
        <fullName evidence="4">Amidase family protein</fullName>
    </submittedName>
</protein>
<dbReference type="InterPro" id="IPR000120">
    <property type="entry name" value="Amidase"/>
</dbReference>
<feature type="domain" description="Amidase" evidence="3">
    <location>
        <begin position="42"/>
        <end position="466"/>
    </location>
</feature>
<dbReference type="InterPro" id="IPR023631">
    <property type="entry name" value="Amidase_dom"/>
</dbReference>
<dbReference type="Gene3D" id="3.90.1300.10">
    <property type="entry name" value="Amidase signature (AS) domain"/>
    <property type="match status" value="1"/>
</dbReference>
<dbReference type="SUPFAM" id="SSF75304">
    <property type="entry name" value="Amidase signature (AS) enzymes"/>
    <property type="match status" value="1"/>
</dbReference>
<evidence type="ECO:0000256" key="2">
    <source>
        <dbReference type="SAM" id="MobiDB-lite"/>
    </source>
</evidence>
<evidence type="ECO:0000256" key="1">
    <source>
        <dbReference type="ARBA" id="ARBA00009199"/>
    </source>
</evidence>
<evidence type="ECO:0000313" key="4">
    <source>
        <dbReference type="EMBL" id="GAA2488661.1"/>
    </source>
</evidence>
<proteinExistence type="inferred from homology"/>
<sequence length="500" mass="52662">MYDPMHSHRKTEGRVTVGTELWKWTAAELAAAVACGEISAAEVVESHLARIAEVNPVVNAVTQTLADTARRDAEDLDRRRAAGERPGPLAGVPFTVKENIGIGGVPTTHGLAHFRGMRAGEDAPPVARLRAAGAIPVGHSNMPDLTVGGMHPRSELFGETRNPWHPGRTPGGSSGGDGAAVASGMAPLGLGNDSGGSIRIPAAFCGTAGLKPTYGRFPSDHRIGPDDPALASQFVPVDGPLARTVGDLRLAYEALAGTDPRDPRAVPVPLYGPEAGTRPRVAVVADPGGQGVHPGVRAAVAAAADALRDAGYEVEEIPDVPRMAETLAAYGHMVMTEFALAWPRIRTVLPESSRAYIEMSMERTPPVELPEYLRLTGVRLGLQRDWARLFQRYRLVLGPVFTEPPVEPGLESGSTDGHERVTRAMRLCTATSFVGLPAVAVPGGVLDGLPQGVQLIGPMYREDLCLAGAEAVERRIGVLTPVEPRPTPVEPRSGGTALLA</sequence>
<feature type="region of interest" description="Disordered" evidence="2">
    <location>
        <begin position="71"/>
        <end position="92"/>
    </location>
</feature>
<keyword evidence="5" id="KW-1185">Reference proteome</keyword>
<gene>
    <name evidence="4" type="ORF">GCM10010406_26000</name>
</gene>
<dbReference type="EMBL" id="BAAATA010000012">
    <property type="protein sequence ID" value="GAA2488661.1"/>
    <property type="molecule type" value="Genomic_DNA"/>
</dbReference>
<reference evidence="4 5" key="1">
    <citation type="journal article" date="2019" name="Int. J. Syst. Evol. Microbiol.">
        <title>The Global Catalogue of Microorganisms (GCM) 10K type strain sequencing project: providing services to taxonomists for standard genome sequencing and annotation.</title>
        <authorList>
            <consortium name="The Broad Institute Genomics Platform"/>
            <consortium name="The Broad Institute Genome Sequencing Center for Infectious Disease"/>
            <person name="Wu L."/>
            <person name="Ma J."/>
        </authorList>
    </citation>
    <scope>NUCLEOTIDE SEQUENCE [LARGE SCALE GENOMIC DNA]</scope>
    <source>
        <strain evidence="4 5">JCM 6307</strain>
    </source>
</reference>
<feature type="region of interest" description="Disordered" evidence="2">
    <location>
        <begin position="161"/>
        <end position="180"/>
    </location>
</feature>
<dbReference type="PANTHER" id="PTHR11895:SF7">
    <property type="entry name" value="GLUTAMYL-TRNA(GLN) AMIDOTRANSFERASE SUBUNIT A, MITOCHONDRIAL"/>
    <property type="match status" value="1"/>
</dbReference>
<dbReference type="PANTHER" id="PTHR11895">
    <property type="entry name" value="TRANSAMIDASE"/>
    <property type="match status" value="1"/>
</dbReference>